<dbReference type="PIRSF" id="PIRSF000850">
    <property type="entry name" value="Phospholipase_D_PSS"/>
    <property type="match status" value="1"/>
</dbReference>
<name>A0A196S8G5_BLAHN</name>
<dbReference type="EMBL" id="LXWW01000421">
    <property type="protein sequence ID" value="OAO13323.1"/>
    <property type="molecule type" value="Genomic_DNA"/>
</dbReference>
<comment type="subcellular location">
    <subcellularLocation>
        <location evidence="10">Mitochondrion</location>
    </subcellularLocation>
</comment>
<dbReference type="CDD" id="cd09135">
    <property type="entry name" value="PLDc_PGS1_euk_1"/>
    <property type="match status" value="1"/>
</dbReference>
<comment type="caution">
    <text evidence="12">The sequence shown here is derived from an EMBL/GenBank/DDBJ whole genome shotgun (WGS) entry which is preliminary data.</text>
</comment>
<dbReference type="GO" id="GO:0032049">
    <property type="term" value="P:cardiolipin biosynthetic process"/>
    <property type="evidence" value="ECO:0007669"/>
    <property type="project" value="InterPro"/>
</dbReference>
<reference evidence="12 13" key="1">
    <citation type="submission" date="2016-05" db="EMBL/GenBank/DDBJ databases">
        <title>Nuclear genome of Blastocystis sp. subtype 1 NandII.</title>
        <authorList>
            <person name="Gentekaki E."/>
            <person name="Curtis B."/>
            <person name="Stairs C."/>
            <person name="Eme L."/>
            <person name="Herman E."/>
            <person name="Klimes V."/>
            <person name="Arias M.C."/>
            <person name="Elias M."/>
            <person name="Hilliou F."/>
            <person name="Klute M."/>
            <person name="Malik S.-B."/>
            <person name="Pightling A."/>
            <person name="Rachubinski R."/>
            <person name="Salas D."/>
            <person name="Schlacht A."/>
            <person name="Suga H."/>
            <person name="Archibald J."/>
            <person name="Ball S.G."/>
            <person name="Clark G."/>
            <person name="Dacks J."/>
            <person name="Van Der Giezen M."/>
            <person name="Tsaousis A."/>
            <person name="Roger A."/>
        </authorList>
    </citation>
    <scope>NUCLEOTIDE SEQUENCE [LARGE SCALE GENOMIC DNA]</scope>
    <source>
        <strain evidence="13">ATCC 50177 / NandII</strain>
    </source>
</reference>
<dbReference type="PANTHER" id="PTHR12586:SF1">
    <property type="entry name" value="CDP-DIACYLGLYCEROL--GLYCEROL-3-PHOSPHATE 3-PHOSPHATIDYLTRANSFERASE, MITOCHONDRIAL"/>
    <property type="match status" value="1"/>
</dbReference>
<evidence type="ECO:0000256" key="10">
    <source>
        <dbReference type="RuleBase" id="RU365024"/>
    </source>
</evidence>
<dbReference type="InterPro" id="IPR016270">
    <property type="entry name" value="PGS1"/>
</dbReference>
<comment type="catalytic activity">
    <reaction evidence="9 10">
        <text>a CDP-1,2-diacyl-sn-glycerol + sn-glycerol 3-phosphate = a 1,2-diacyl-sn-glycero-3-phospho-(1'-sn-glycero-3'-phosphate) + CMP + H(+)</text>
        <dbReference type="Rhea" id="RHEA:12593"/>
        <dbReference type="ChEBI" id="CHEBI:15378"/>
        <dbReference type="ChEBI" id="CHEBI:57597"/>
        <dbReference type="ChEBI" id="CHEBI:58332"/>
        <dbReference type="ChEBI" id="CHEBI:60110"/>
        <dbReference type="ChEBI" id="CHEBI:60377"/>
        <dbReference type="EC" id="2.7.8.5"/>
    </reaction>
</comment>
<keyword evidence="3 10" id="KW-0444">Lipid biosynthesis</keyword>
<keyword evidence="6 10" id="KW-0443">Lipid metabolism</keyword>
<protein>
    <recommendedName>
        <fullName evidence="10">CDP-diacylglycerol--glycerol-3-phosphate 3-phosphatidyltransferase</fullName>
        <ecNumber evidence="10">2.7.8.5</ecNumber>
    </recommendedName>
</protein>
<comment type="function">
    <text evidence="10">Functions in the biosynthesis of the anionic phospholipids phosphatidylglycerol and cardiolipin.</text>
</comment>
<evidence type="ECO:0000256" key="6">
    <source>
        <dbReference type="ARBA" id="ARBA00023098"/>
    </source>
</evidence>
<evidence type="ECO:0000256" key="3">
    <source>
        <dbReference type="ARBA" id="ARBA00022516"/>
    </source>
</evidence>
<dbReference type="PROSITE" id="PS50035">
    <property type="entry name" value="PLD"/>
    <property type="match status" value="1"/>
</dbReference>
<dbReference type="STRING" id="478820.A0A196S8G5"/>
<comment type="similarity">
    <text evidence="2 10">Belongs to the CDP-alcohol phosphatidyltransferase class-II family.</text>
</comment>
<evidence type="ECO:0000313" key="13">
    <source>
        <dbReference type="Proteomes" id="UP000078348"/>
    </source>
</evidence>
<dbReference type="EC" id="2.7.8.5" evidence="10"/>
<comment type="pathway">
    <text evidence="1 10">Phospholipid metabolism; phosphatidylglycerol biosynthesis; phosphatidylglycerol from CDP-diacylglycerol: step 1/2.</text>
</comment>
<keyword evidence="8 10" id="KW-1208">Phospholipid metabolism</keyword>
<evidence type="ECO:0000313" key="12">
    <source>
        <dbReference type="EMBL" id="OAO13323.1"/>
    </source>
</evidence>
<evidence type="ECO:0000256" key="1">
    <source>
        <dbReference type="ARBA" id="ARBA00005042"/>
    </source>
</evidence>
<dbReference type="UniPathway" id="UPA00084">
    <property type="reaction ID" value="UER00503"/>
</dbReference>
<sequence length="416" mass="47827">MAAVPRFTSKFTKNIVSSFEASGIRGLPVSSRKIRIMLKPDEFYNMLLKQAAESKQRIIMSSLYLGTGDLENKLVSTINEAMRRNKDMKVQWFLDYGRGCRNVKGKSSVGMLTPLTLEHSSRHTVNLYTPVLSENVVTRFLPPRWNEVLSVYHMKSYIFDNNMIISGANLSHDYFTSRIDRYVLFEDCPELIQFYQDFFSILSRYCSTVSSQTGTINRFRSSRATHQEFASHVRQLLRSGSSASVTDPDADVLIFPTFQQEPVGLTADYDAFRNVLDTASHFDDVDLFLTSGYVNFPKEVAERLAHYRSTMHFLFAAPQANSFFHDPGFASVIPALYNILQSNFFHMCQQQKADAHFLEYLNKNWTYHSKGLWLFPKESNDALVTIGSPNFGMRSYFRDMESQLYMVSESENYILE</sequence>
<keyword evidence="4 10" id="KW-0808">Transferase</keyword>
<organism evidence="12 13">
    <name type="scientific">Blastocystis sp. subtype 1 (strain ATCC 50177 / NandII)</name>
    <dbReference type="NCBI Taxonomy" id="478820"/>
    <lineage>
        <taxon>Eukaryota</taxon>
        <taxon>Sar</taxon>
        <taxon>Stramenopiles</taxon>
        <taxon>Bigyra</taxon>
        <taxon>Opalozoa</taxon>
        <taxon>Opalinata</taxon>
        <taxon>Blastocystidae</taxon>
        <taxon>Blastocystis</taxon>
    </lineage>
</organism>
<dbReference type="GO" id="GO:0005739">
    <property type="term" value="C:mitochondrion"/>
    <property type="evidence" value="ECO:0007669"/>
    <property type="project" value="UniProtKB-SubCell"/>
</dbReference>
<evidence type="ECO:0000256" key="9">
    <source>
        <dbReference type="ARBA" id="ARBA00048586"/>
    </source>
</evidence>
<accession>A0A196S8G5</accession>
<dbReference type="SUPFAM" id="SSF56024">
    <property type="entry name" value="Phospholipase D/nuclease"/>
    <property type="match status" value="1"/>
</dbReference>
<evidence type="ECO:0000256" key="2">
    <source>
        <dbReference type="ARBA" id="ARBA00010682"/>
    </source>
</evidence>
<dbReference type="CDD" id="cd09137">
    <property type="entry name" value="PLDc_PGS1_euk_2"/>
    <property type="match status" value="1"/>
</dbReference>
<dbReference type="GO" id="GO:0008444">
    <property type="term" value="F:CDP-diacylglycerol-glycerol-3-phosphate 3-phosphatidyltransferase activity"/>
    <property type="evidence" value="ECO:0007669"/>
    <property type="project" value="UniProtKB-EC"/>
</dbReference>
<dbReference type="AlphaFoldDB" id="A0A196S8G5"/>
<dbReference type="Proteomes" id="UP000078348">
    <property type="component" value="Unassembled WGS sequence"/>
</dbReference>
<evidence type="ECO:0000256" key="8">
    <source>
        <dbReference type="ARBA" id="ARBA00023264"/>
    </source>
</evidence>
<dbReference type="InterPro" id="IPR001736">
    <property type="entry name" value="PLipase_D/transphosphatidylase"/>
</dbReference>
<keyword evidence="10" id="KW-0547">Nucleotide-binding</keyword>
<proteinExistence type="inferred from homology"/>
<keyword evidence="5" id="KW-0677">Repeat</keyword>
<evidence type="ECO:0000259" key="11">
    <source>
        <dbReference type="PROSITE" id="PS50035"/>
    </source>
</evidence>
<keyword evidence="13" id="KW-1185">Reference proteome</keyword>
<dbReference type="GO" id="GO:0005524">
    <property type="term" value="F:ATP binding"/>
    <property type="evidence" value="ECO:0007669"/>
    <property type="project" value="UniProtKB-KW"/>
</dbReference>
<feature type="domain" description="PLD phosphodiesterase" evidence="11">
    <location>
        <begin position="148"/>
        <end position="174"/>
    </location>
</feature>
<gene>
    <name evidence="12" type="ORF">AV274_4998</name>
</gene>
<evidence type="ECO:0000256" key="5">
    <source>
        <dbReference type="ARBA" id="ARBA00022737"/>
    </source>
</evidence>
<keyword evidence="10" id="KW-0067">ATP-binding</keyword>
<dbReference type="SMART" id="SM00155">
    <property type="entry name" value="PLDc"/>
    <property type="match status" value="2"/>
</dbReference>
<keyword evidence="10" id="KW-0496">Mitochondrion</keyword>
<dbReference type="PANTHER" id="PTHR12586">
    <property type="entry name" value="CDP-DIACYLGLYCEROL--SERINE O-PHOSPHATIDYLTRANSFERASE"/>
    <property type="match status" value="1"/>
</dbReference>
<dbReference type="OrthoDB" id="10250191at2759"/>
<keyword evidence="7 10" id="KW-0594">Phospholipid biosynthesis</keyword>
<evidence type="ECO:0000256" key="4">
    <source>
        <dbReference type="ARBA" id="ARBA00022679"/>
    </source>
</evidence>
<evidence type="ECO:0000256" key="7">
    <source>
        <dbReference type="ARBA" id="ARBA00023209"/>
    </source>
</evidence>
<dbReference type="Gene3D" id="3.30.870.10">
    <property type="entry name" value="Endonuclease Chain A"/>
    <property type="match status" value="2"/>
</dbReference>